<proteinExistence type="predicted"/>
<dbReference type="EMBL" id="VOFY01000294">
    <property type="protein sequence ID" value="KAA8578689.1"/>
    <property type="molecule type" value="Genomic_DNA"/>
</dbReference>
<protein>
    <submittedName>
        <fullName evidence="1">Uncharacterized protein</fullName>
    </submittedName>
</protein>
<name>A0A5J5CED5_9PERO</name>
<evidence type="ECO:0000313" key="1">
    <source>
        <dbReference type="EMBL" id="KAA8578689.1"/>
    </source>
</evidence>
<accession>A0A5J5CED5</accession>
<sequence>MELKTSCGPSLSSLWV</sequence>
<evidence type="ECO:0000313" key="2">
    <source>
        <dbReference type="Proteomes" id="UP000327493"/>
    </source>
</evidence>
<gene>
    <name evidence="1" type="ORF">FQN60_002532</name>
</gene>
<dbReference type="AlphaFoldDB" id="A0A5J5CED5"/>
<dbReference type="Proteomes" id="UP000327493">
    <property type="component" value="Unassembled WGS sequence"/>
</dbReference>
<organism evidence="1 2">
    <name type="scientific">Etheostoma spectabile</name>
    <name type="common">orangethroat darter</name>
    <dbReference type="NCBI Taxonomy" id="54343"/>
    <lineage>
        <taxon>Eukaryota</taxon>
        <taxon>Metazoa</taxon>
        <taxon>Chordata</taxon>
        <taxon>Craniata</taxon>
        <taxon>Vertebrata</taxon>
        <taxon>Euteleostomi</taxon>
        <taxon>Actinopterygii</taxon>
        <taxon>Neopterygii</taxon>
        <taxon>Teleostei</taxon>
        <taxon>Neoteleostei</taxon>
        <taxon>Acanthomorphata</taxon>
        <taxon>Eupercaria</taxon>
        <taxon>Perciformes</taxon>
        <taxon>Percoidei</taxon>
        <taxon>Percidae</taxon>
        <taxon>Etheostomatinae</taxon>
        <taxon>Etheostoma</taxon>
    </lineage>
</organism>
<comment type="caution">
    <text evidence="1">The sequence shown here is derived from an EMBL/GenBank/DDBJ whole genome shotgun (WGS) entry which is preliminary data.</text>
</comment>
<keyword evidence="2" id="KW-1185">Reference proteome</keyword>
<reference evidence="1 2" key="1">
    <citation type="submission" date="2019-08" db="EMBL/GenBank/DDBJ databases">
        <title>A chromosome-level genome assembly, high-density linkage maps, and genome scans reveal the genomic architecture of hybrid incompatibilities underlying speciation via character displacement in darters (Percidae: Etheostominae).</title>
        <authorList>
            <person name="Moran R.L."/>
            <person name="Catchen J.M."/>
            <person name="Fuller R.C."/>
        </authorList>
    </citation>
    <scope>NUCLEOTIDE SEQUENCE [LARGE SCALE GENOMIC DNA]</scope>
    <source>
        <strain evidence="1">EspeVRDwgs_2016</strain>
        <tissue evidence="1">Muscle</tissue>
    </source>
</reference>